<dbReference type="SUPFAM" id="SSF69304">
    <property type="entry name" value="Tricorn protease N-terminal domain"/>
    <property type="match status" value="1"/>
</dbReference>
<evidence type="ECO:0000259" key="1">
    <source>
        <dbReference type="Pfam" id="PF18582"/>
    </source>
</evidence>
<feature type="domain" description="Hydrazine synthase alpha subunit middle" evidence="1">
    <location>
        <begin position="442"/>
        <end position="504"/>
    </location>
</feature>
<organism evidence="2 3">
    <name type="scientific">Novipirellula herctigrandis</name>
    <dbReference type="NCBI Taxonomy" id="2527986"/>
    <lineage>
        <taxon>Bacteria</taxon>
        <taxon>Pseudomonadati</taxon>
        <taxon>Planctomycetota</taxon>
        <taxon>Planctomycetia</taxon>
        <taxon>Pirellulales</taxon>
        <taxon>Pirellulaceae</taxon>
        <taxon>Novipirellula</taxon>
    </lineage>
</organism>
<dbReference type="Pfam" id="PF18582">
    <property type="entry name" value="HZS_alpha"/>
    <property type="match status" value="1"/>
</dbReference>
<name>A0A5C5Z184_9BACT</name>
<comment type="caution">
    <text evidence="2">The sequence shown here is derived from an EMBL/GenBank/DDBJ whole genome shotgun (WGS) entry which is preliminary data.</text>
</comment>
<dbReference type="Gene3D" id="2.120.10.30">
    <property type="entry name" value="TolB, C-terminal domain"/>
    <property type="match status" value="1"/>
</dbReference>
<dbReference type="InterPro" id="IPR036280">
    <property type="entry name" value="Multihaem_cyt_sf"/>
</dbReference>
<dbReference type="SUPFAM" id="SSF48695">
    <property type="entry name" value="Multiheme cytochromes"/>
    <property type="match status" value="1"/>
</dbReference>
<sequence>MYRCATELRHGMRLILFVLAAVVGLSANAEYQPGPLLTQMLDGKFAGCEEIVFATRVSGHDHWYVNFGYYSCDYGDGPKLNFGTYPDGESLRGYGDGGRLCKLNLRTGELTLLIDDPVGGVRDPQMHYDGQKVLFSYRKGRSATYHLYEINIDGTGLVQLTDGPDDDIEPTYLPSGDIMFCSSRCRRFVNCWFTRVATLYRCEGDGSNIRMVSSNNDHDNTPWVMPDGRVLYMRWEYVDRSQVHYHHLWVTNPDGTSQMIYYGNLHPGIAMLDAKPIPGTDKVVASFSPGHGIPEHLGYVTIVDPKAGPDVVSAVRQISKPKELVRDPYALSEDCILVANRRGIFVMNGQGEKERIYELPESLRHMECHEPRPIRSRPLEPKLAPQVDTTQTHGELVLTDVYNGRNMEGVKRGEIKKLLVLEQLPEPVHFSGGMEPISMGGTFTLARILGTVPVEPDGSAFMKLPALRSLILVALDDKDMSVKRMQSFVTLQPGERTSCVGCHEQRSQTASVSLDLAALDHPPHSITPESDVPDVFDYPRDIQPILNRRCIKCHNTDSRESGVDLSGDRTPLYTNSYFTMFTRNLVADGRNQPRSNLPPRSIGSSASRLMHFIDGSHHDVHLTERERKMIRLWIDSSAAFPGTYAALGSGMFPVSLPYGQLGKKCSTCHGSADVEGTAKPRLGGWIEKHICNLDHPEKSFLLRAPLAKSAGGFGSCGEGVFANTSDPVYIATLDAIKASAQRLQDEKRFDMPGFRPNRFYVREMKRFGILPSDFSDTDPIDAYEVDRAYWSSFWCK</sequence>
<dbReference type="InterPro" id="IPR040698">
    <property type="entry name" value="HZS_alpha_mid"/>
</dbReference>
<reference evidence="2 3" key="1">
    <citation type="submission" date="2019-02" db="EMBL/GenBank/DDBJ databases">
        <title>Deep-cultivation of Planctomycetes and their phenomic and genomic characterization uncovers novel biology.</title>
        <authorList>
            <person name="Wiegand S."/>
            <person name="Jogler M."/>
            <person name="Boedeker C."/>
            <person name="Pinto D."/>
            <person name="Vollmers J."/>
            <person name="Rivas-Marin E."/>
            <person name="Kohn T."/>
            <person name="Peeters S.H."/>
            <person name="Heuer A."/>
            <person name="Rast P."/>
            <person name="Oberbeckmann S."/>
            <person name="Bunk B."/>
            <person name="Jeske O."/>
            <person name="Meyerdierks A."/>
            <person name="Storesund J.E."/>
            <person name="Kallscheuer N."/>
            <person name="Luecker S."/>
            <person name="Lage O.M."/>
            <person name="Pohl T."/>
            <person name="Merkel B.J."/>
            <person name="Hornburger P."/>
            <person name="Mueller R.-W."/>
            <person name="Bruemmer F."/>
            <person name="Labrenz M."/>
            <person name="Spormann A.M."/>
            <person name="Op Den Camp H."/>
            <person name="Overmann J."/>
            <person name="Amann R."/>
            <person name="Jetten M.S.M."/>
            <person name="Mascher T."/>
            <person name="Medema M.H."/>
            <person name="Devos D.P."/>
            <person name="Kaster A.-K."/>
            <person name="Ovreas L."/>
            <person name="Rohde M."/>
            <person name="Galperin M.Y."/>
            <person name="Jogler C."/>
        </authorList>
    </citation>
    <scope>NUCLEOTIDE SEQUENCE [LARGE SCALE GENOMIC DNA]</scope>
    <source>
        <strain evidence="2 3">CA13</strain>
    </source>
</reference>
<gene>
    <name evidence="2" type="ORF">CA13_24920</name>
</gene>
<keyword evidence="3" id="KW-1185">Reference proteome</keyword>
<accession>A0A5C5Z184</accession>
<proteinExistence type="predicted"/>
<evidence type="ECO:0000313" key="3">
    <source>
        <dbReference type="Proteomes" id="UP000315010"/>
    </source>
</evidence>
<protein>
    <submittedName>
        <fullName evidence="2">Translocation protein TolB</fullName>
    </submittedName>
</protein>
<dbReference type="EMBL" id="SJPJ01000001">
    <property type="protein sequence ID" value="TWT81045.1"/>
    <property type="molecule type" value="Genomic_DNA"/>
</dbReference>
<dbReference type="AlphaFoldDB" id="A0A5C5Z184"/>
<dbReference type="Proteomes" id="UP000315010">
    <property type="component" value="Unassembled WGS sequence"/>
</dbReference>
<dbReference type="InterPro" id="IPR011042">
    <property type="entry name" value="6-blade_b-propeller_TolB-like"/>
</dbReference>
<evidence type="ECO:0000313" key="2">
    <source>
        <dbReference type="EMBL" id="TWT81045.1"/>
    </source>
</evidence>